<comment type="similarity">
    <text evidence="2">Belongs to the GcvP family.</text>
</comment>
<dbReference type="FunFam" id="3.40.640.10:FF:000007">
    <property type="entry name" value="glycine dehydrogenase (Decarboxylating), mitochondrial"/>
    <property type="match status" value="1"/>
</dbReference>
<feature type="compositionally biased region" description="Basic residues" evidence="8">
    <location>
        <begin position="407"/>
        <end position="417"/>
    </location>
</feature>
<keyword evidence="5" id="KW-0560">Oxidoreductase</keyword>
<comment type="catalytic activity">
    <reaction evidence="7">
        <text>N(6)-[(R)-lipoyl]-L-lysyl-[glycine-cleavage complex H protein] + glycine + H(+) = N(6)-[(R)-S(8)-aminomethyldihydrolipoyl]-L-lysyl-[glycine-cleavage complex H protein] + CO2</text>
        <dbReference type="Rhea" id="RHEA:24304"/>
        <dbReference type="Rhea" id="RHEA-COMP:10494"/>
        <dbReference type="Rhea" id="RHEA-COMP:10495"/>
        <dbReference type="ChEBI" id="CHEBI:15378"/>
        <dbReference type="ChEBI" id="CHEBI:16526"/>
        <dbReference type="ChEBI" id="CHEBI:57305"/>
        <dbReference type="ChEBI" id="CHEBI:83099"/>
        <dbReference type="ChEBI" id="CHEBI:83143"/>
        <dbReference type="EC" id="1.4.4.2"/>
    </reaction>
</comment>
<dbReference type="GO" id="GO:0030170">
    <property type="term" value="F:pyridoxal phosphate binding"/>
    <property type="evidence" value="ECO:0007669"/>
    <property type="project" value="TreeGrafter"/>
</dbReference>
<evidence type="ECO:0000256" key="8">
    <source>
        <dbReference type="SAM" id="MobiDB-lite"/>
    </source>
</evidence>
<dbReference type="Pfam" id="PF02347">
    <property type="entry name" value="GDC-P"/>
    <property type="match status" value="2"/>
</dbReference>
<comment type="cofactor">
    <cofactor evidence="1">
        <name>pyridoxal 5'-phosphate</name>
        <dbReference type="ChEBI" id="CHEBI:597326"/>
    </cofactor>
</comment>
<dbReference type="InterPro" id="IPR015424">
    <property type="entry name" value="PyrdxlP-dep_Trfase"/>
</dbReference>
<dbReference type="GO" id="GO:0005739">
    <property type="term" value="C:mitochondrion"/>
    <property type="evidence" value="ECO:0007669"/>
    <property type="project" value="TreeGrafter"/>
</dbReference>
<dbReference type="Pfam" id="PF21478">
    <property type="entry name" value="GcvP2_C"/>
    <property type="match status" value="1"/>
</dbReference>
<dbReference type="Proteomes" id="UP001154078">
    <property type="component" value="Chromosome 4"/>
</dbReference>
<dbReference type="InterPro" id="IPR027951">
    <property type="entry name" value="Nepro_N"/>
</dbReference>
<evidence type="ECO:0000256" key="6">
    <source>
        <dbReference type="ARBA" id="ARBA00046415"/>
    </source>
</evidence>
<dbReference type="OrthoDB" id="6537869at2759"/>
<dbReference type="InterPro" id="IPR049316">
    <property type="entry name" value="GDC-P_C"/>
</dbReference>
<dbReference type="GO" id="GO:0016594">
    <property type="term" value="F:glycine binding"/>
    <property type="evidence" value="ECO:0007669"/>
    <property type="project" value="TreeGrafter"/>
</dbReference>
<evidence type="ECO:0000256" key="2">
    <source>
        <dbReference type="ARBA" id="ARBA00010756"/>
    </source>
</evidence>
<feature type="domain" description="Glycine cleavage system P-protein N-terminal" evidence="9">
    <location>
        <begin position="837"/>
        <end position="1259"/>
    </location>
</feature>
<dbReference type="PANTHER" id="PTHR11773">
    <property type="entry name" value="GLYCINE DEHYDROGENASE, DECARBOXYLATING"/>
    <property type="match status" value="1"/>
</dbReference>
<dbReference type="InterPro" id="IPR049315">
    <property type="entry name" value="GDC-P_N"/>
</dbReference>
<dbReference type="NCBIfam" id="TIGR00461">
    <property type="entry name" value="gcvP"/>
    <property type="match status" value="1"/>
</dbReference>
<evidence type="ECO:0000259" key="10">
    <source>
        <dbReference type="Pfam" id="PF14780"/>
    </source>
</evidence>
<dbReference type="CDD" id="cd00613">
    <property type="entry name" value="GDC-P"/>
    <property type="match status" value="2"/>
</dbReference>
<dbReference type="InterPro" id="IPR020581">
    <property type="entry name" value="GDC_P"/>
</dbReference>
<evidence type="ECO:0000256" key="7">
    <source>
        <dbReference type="ARBA" id="ARBA00049026"/>
    </source>
</evidence>
<evidence type="ECO:0000313" key="12">
    <source>
        <dbReference type="EMBL" id="CAH0555465.1"/>
    </source>
</evidence>
<dbReference type="NCBIfam" id="NF003346">
    <property type="entry name" value="PRK04366.1"/>
    <property type="match status" value="1"/>
</dbReference>
<dbReference type="FunFam" id="3.40.640.10:FF:000005">
    <property type="entry name" value="Glycine dehydrogenase (decarboxylating), mitochondrial"/>
    <property type="match status" value="1"/>
</dbReference>
<dbReference type="InterPro" id="IPR015421">
    <property type="entry name" value="PyrdxlP-dep_Trfase_major"/>
</dbReference>
<evidence type="ECO:0000259" key="11">
    <source>
        <dbReference type="Pfam" id="PF21478"/>
    </source>
</evidence>
<dbReference type="SUPFAM" id="SSF53383">
    <property type="entry name" value="PLP-dependent transferases"/>
    <property type="match status" value="3"/>
</dbReference>
<keyword evidence="4" id="KW-0663">Pyridoxal phosphate</keyword>
<feature type="domain" description="Glycine cleavage system P-protein N-terminal" evidence="9">
    <location>
        <begin position="654"/>
        <end position="767"/>
    </location>
</feature>
<feature type="compositionally biased region" description="Basic residues" evidence="8">
    <location>
        <begin position="510"/>
        <end position="521"/>
    </location>
</feature>
<accession>A0A9P0FGK9</accession>
<feature type="region of interest" description="Disordered" evidence="8">
    <location>
        <begin position="510"/>
        <end position="532"/>
    </location>
</feature>
<evidence type="ECO:0000256" key="1">
    <source>
        <dbReference type="ARBA" id="ARBA00001933"/>
    </source>
</evidence>
<organism evidence="12 13">
    <name type="scientific">Brassicogethes aeneus</name>
    <name type="common">Rape pollen beetle</name>
    <name type="synonym">Meligethes aeneus</name>
    <dbReference type="NCBI Taxonomy" id="1431903"/>
    <lineage>
        <taxon>Eukaryota</taxon>
        <taxon>Metazoa</taxon>
        <taxon>Ecdysozoa</taxon>
        <taxon>Arthropoda</taxon>
        <taxon>Hexapoda</taxon>
        <taxon>Insecta</taxon>
        <taxon>Pterygota</taxon>
        <taxon>Neoptera</taxon>
        <taxon>Endopterygota</taxon>
        <taxon>Coleoptera</taxon>
        <taxon>Polyphaga</taxon>
        <taxon>Cucujiformia</taxon>
        <taxon>Nitidulidae</taxon>
        <taxon>Meligethinae</taxon>
        <taxon>Brassicogethes</taxon>
    </lineage>
</organism>
<dbReference type="GO" id="GO:0004375">
    <property type="term" value="F:glycine dehydrogenase (decarboxylating) activity"/>
    <property type="evidence" value="ECO:0007669"/>
    <property type="project" value="UniProtKB-EC"/>
</dbReference>
<dbReference type="NCBIfam" id="NF001696">
    <property type="entry name" value="PRK00451.1"/>
    <property type="match status" value="1"/>
</dbReference>
<dbReference type="EMBL" id="OV121135">
    <property type="protein sequence ID" value="CAH0555465.1"/>
    <property type="molecule type" value="Genomic_DNA"/>
</dbReference>
<dbReference type="InterPro" id="IPR003437">
    <property type="entry name" value="GcvP"/>
</dbReference>
<gene>
    <name evidence="12" type="ORF">MELIAE_LOCUS6834</name>
</gene>
<dbReference type="PANTHER" id="PTHR11773:SF1">
    <property type="entry name" value="GLYCINE DEHYDROGENASE (DECARBOXYLATING), MITOCHONDRIAL"/>
    <property type="match status" value="1"/>
</dbReference>
<dbReference type="FunFam" id="3.90.1150.10:FF:000007">
    <property type="entry name" value="Glycine dehydrogenase (decarboxylating), mitochondrial"/>
    <property type="match status" value="1"/>
</dbReference>
<evidence type="ECO:0000256" key="3">
    <source>
        <dbReference type="ARBA" id="ARBA00012134"/>
    </source>
</evidence>
<feature type="region of interest" description="Disordered" evidence="8">
    <location>
        <begin position="629"/>
        <end position="654"/>
    </location>
</feature>
<name>A0A9P0FGK9_BRAAE</name>
<feature type="domain" description="Glycine dehydrogenase C-terminal" evidence="11">
    <location>
        <begin position="1599"/>
        <end position="1721"/>
    </location>
</feature>
<dbReference type="Pfam" id="PF14780">
    <property type="entry name" value="NEPRO_N"/>
    <property type="match status" value="1"/>
</dbReference>
<dbReference type="FunFam" id="3.90.1150.10:FF:000025">
    <property type="entry name" value="Glycine cleavage system P protein"/>
    <property type="match status" value="1"/>
</dbReference>
<dbReference type="EC" id="1.4.4.2" evidence="3"/>
<dbReference type="Gene3D" id="3.90.1150.10">
    <property type="entry name" value="Aspartate Aminotransferase, domain 1"/>
    <property type="match status" value="2"/>
</dbReference>
<sequence length="1782" mass="201754">MDLWNVRDLPAPPVNSAKYLLKSIDVDRLKKTFTEARDFFLSCNHLYTEAVLLSTFAYRMKLKFRTNKDFKQLEKINKALRVYFKMDICKILNDFYHLRFSCEEKMVYLPTKDMLDFVLVRIQGLAKLLVRIVETSKIAAEYMQMKLQIGHFWQQNLLVFCMVSRIYVITRHIVKFTCSMYDRILPFRNNLINVNINCSFLPENYNLPKDLRHWLDVDWIDEDIQYIEIDESEPVNIPFFNLADSDDEVEFCDEYIDIDNEKITFTSLFKRVKKTLTPSSLRGFNEDDIGDIINLENDEIVDNDILEVRSLSPENLTLDVPVTLNENIKKRLGSCPTLTTSSINVDDVDIGEEIPSSPEPSTSKTPDKNKGKIPKISKPTSEKQNKNKSKILPNTGEIVVIPDTPGKKKRKRNKKKLTNNQENIPKNLEKKESTLAETILNLTANIGEIIEIPDTLRKKAKNKKKLTNNQENIPIKPVKMNVESSLEEVLNLAANIGEIIDIPDTLTKKAKKRKRNKKKLTKNQESIPKNLEKKESTLAETILNLTANIGDIIEIPDTLRKKAKNKKKLTNNQENIPINPVKMDEEPSLEVFKPLNKNRKGKRKFSLDRIPKTIKRPRRTCAAEPMEIDNIPSTSTSNSNIRPEPDVKMDTDPESLDELTNKAVPKNISSNKNLDIKEPTSEYEFINSIRKVAEKKQNKEILNWYGLPKLMFTTIMRNIFKNPGWTTQYTPYQPKVAQGRLEGLLNYQTMVSQLTGLEVSNASLLDKHFYSFTLAVALKKLLGSIKICYCLKMYKIALRAKPLEVKFNGVKCITNLRCLSAGPVKPLFPHKDEFPSRHIGPRDSDIITMLDTLGFKSLDELTNKAVPKNISLNKNLDIEEPTSEYELINRIRKVAEKNKIWRSYIGMGYHNCCVPHTIMRNIFENPGWTTQYTPYQPEVAQGRLEGLLNYQTMVSELTGLEVANASLLDEGTAAAEALSLCFRQNKRRKLLVSKRLHPQTISVVQTRCQSLGLEVQVVDILEADLSNRDVAGILFQYPDTEGNVQDFETLAENAHSHGTLVCCATDLLSLTLLRPPSEFGVDIAIGTSQRLGVPLGYGGPHAGFFACNQSLVRLMPGRMIGVTRDAAGRDGYRLALQTREQHIRRDKATSNICTAQALLANMSAMFAVYHGPQGLKDIAMKVHNLTLCLHHGLKEDGNTLTNEVFFDTLRVQPKIDLEEVKTRAEEKQINLRYYDDGAVGISLDETVTFQDVNDLFYIFESSHKIENLVDNPAVRSKSIYNSEFKRTSQFLTHPVFNSHHSETRIVRYMKILENKDISLVHSMIPLGSCTMKLNSTTEMMPCSFKHFTDIHPFAPLDQTLGYHQLFAELEKDLCAITGYDKISFQPNSGAQGEYAGLRAIQCYHEAKGDKHRDVCLIPVSAHGTNPASAQMAGMRVEPVRVKQNGTIDVEDLKEKAEKFRNRLSCFMITYPSTNGVFEDTVAEVCEIIHKNGGQVYLDGANMNAQVGLCRPGDYGSDVSHLNLHKTFCIPHGGGGPGMGPIGVKSHLAPFLPGHPVVNPLGNNSTSFEVVSAAPFGSSAILPISWAYIKMMGPRGLRKATQVAILNANYMSKVLEPYYITLFKSASSNLVAHEFIIDTREFKKTANIEAADIAKRLMDYGFHAPTMSWPVAGTLMIEPTESEDKQELDRFCDALIHIRQEIKDIEDGNMDIRVNPLKMAPHTQEQVISSSWERPYTREQAAFPAPFVRPEIKVWPTVARIDDIYGDKHLVCTCPPILPEYNY</sequence>
<keyword evidence="13" id="KW-1185">Reference proteome</keyword>
<dbReference type="HAMAP" id="MF_00711">
    <property type="entry name" value="GcvP"/>
    <property type="match status" value="1"/>
</dbReference>
<feature type="domain" description="Nucleolus and neural progenitor protein-like N-terminal" evidence="10">
    <location>
        <begin position="4"/>
        <end position="184"/>
    </location>
</feature>
<evidence type="ECO:0000256" key="4">
    <source>
        <dbReference type="ARBA" id="ARBA00022898"/>
    </source>
</evidence>
<dbReference type="GO" id="GO:0019464">
    <property type="term" value="P:glycine decarboxylation via glycine cleavage system"/>
    <property type="evidence" value="ECO:0007669"/>
    <property type="project" value="TreeGrafter"/>
</dbReference>
<evidence type="ECO:0000313" key="13">
    <source>
        <dbReference type="Proteomes" id="UP001154078"/>
    </source>
</evidence>
<dbReference type="GO" id="GO:0005960">
    <property type="term" value="C:glycine cleavage complex"/>
    <property type="evidence" value="ECO:0007669"/>
    <property type="project" value="TreeGrafter"/>
</dbReference>
<evidence type="ECO:0000259" key="9">
    <source>
        <dbReference type="Pfam" id="PF02347"/>
    </source>
</evidence>
<dbReference type="Gene3D" id="3.40.640.10">
    <property type="entry name" value="Type I PLP-dependent aspartate aminotransferase-like (Major domain)"/>
    <property type="match status" value="3"/>
</dbReference>
<protein>
    <recommendedName>
        <fullName evidence="3">glycine dehydrogenase (aminomethyl-transferring)</fullName>
        <ecNumber evidence="3">1.4.4.2</ecNumber>
    </recommendedName>
</protein>
<proteinExistence type="inferred from homology"/>
<reference evidence="12" key="1">
    <citation type="submission" date="2021-12" db="EMBL/GenBank/DDBJ databases">
        <authorList>
            <person name="King R."/>
        </authorList>
    </citation>
    <scope>NUCLEOTIDE SEQUENCE</scope>
</reference>
<feature type="region of interest" description="Disordered" evidence="8">
    <location>
        <begin position="346"/>
        <end position="429"/>
    </location>
</feature>
<evidence type="ECO:0000256" key="5">
    <source>
        <dbReference type="ARBA" id="ARBA00023002"/>
    </source>
</evidence>
<dbReference type="InterPro" id="IPR015422">
    <property type="entry name" value="PyrdxlP-dep_Trfase_small"/>
</dbReference>
<comment type="subunit">
    <text evidence="6">Homodimer. The glycine cleavage system is composed of four proteins: P, T, L and H.</text>
</comment>